<protein>
    <submittedName>
        <fullName evidence="1">Uncharacterized protein</fullName>
    </submittedName>
</protein>
<dbReference type="AlphaFoldDB" id="A0A6M8NTE7"/>
<evidence type="ECO:0000313" key="2">
    <source>
        <dbReference type="Proteomes" id="UP000290378"/>
    </source>
</evidence>
<gene>
    <name evidence="1" type="ORF">CP963_08550</name>
</gene>
<evidence type="ECO:0000313" key="1">
    <source>
        <dbReference type="EMBL" id="RXI40431.1"/>
    </source>
</evidence>
<accession>A0A6M8NTE7</accession>
<name>A0A6M8NTE7_9BACT</name>
<dbReference type="RefSeq" id="WP_129013756.1">
    <property type="nucleotide sequence ID" value="NZ_CBCSEI010000010.1"/>
</dbReference>
<keyword evidence="2" id="KW-1185">Reference proteome</keyword>
<dbReference type="Proteomes" id="UP000290378">
    <property type="component" value="Unassembled WGS sequence"/>
</dbReference>
<proteinExistence type="predicted"/>
<reference evidence="1 2" key="1">
    <citation type="submission" date="2017-09" db="EMBL/GenBank/DDBJ databases">
        <title>Genomics of the genus Arcobacter.</title>
        <authorList>
            <person name="Perez-Cataluna A."/>
            <person name="Figueras M.J."/>
            <person name="Salas-Masso N."/>
        </authorList>
    </citation>
    <scope>NUCLEOTIDE SEQUENCE [LARGE SCALE GENOMIC DNA]</scope>
    <source>
        <strain evidence="1 2">CECT 7834</strain>
    </source>
</reference>
<organism evidence="1 2">
    <name type="scientific">Arcobacter cloacae</name>
    <dbReference type="NCBI Taxonomy" id="1054034"/>
    <lineage>
        <taxon>Bacteria</taxon>
        <taxon>Pseudomonadati</taxon>
        <taxon>Campylobacterota</taxon>
        <taxon>Epsilonproteobacteria</taxon>
        <taxon>Campylobacterales</taxon>
        <taxon>Arcobacteraceae</taxon>
        <taxon>Arcobacter</taxon>
    </lineage>
</organism>
<sequence>MIKKIYNDLSTPEEKGKTIGLFRTITAIFGGLVVAYLGMTLLAFVIPLEIKEAAIFSIMFNTFVWACTATWIALSFTKLEALLKFIVPTTIFSIALYFLY</sequence>
<dbReference type="EMBL" id="NXII01000010">
    <property type="protein sequence ID" value="RXI40431.1"/>
    <property type="molecule type" value="Genomic_DNA"/>
</dbReference>
<comment type="caution">
    <text evidence="1">The sequence shown here is derived from an EMBL/GenBank/DDBJ whole genome shotgun (WGS) entry which is preliminary data.</text>
</comment>